<dbReference type="AlphaFoldDB" id="A0A1Z4EU33"/>
<proteinExistence type="predicted"/>
<dbReference type="EMBL" id="AP018165">
    <property type="protein sequence ID" value="BAX96467.1"/>
    <property type="molecule type" value="Genomic_DNA"/>
</dbReference>
<reference evidence="1 2" key="2">
    <citation type="journal article" date="2017" name="Int. J. Syst. Evol. Microbiol.">
        <title>Mycobacterium stephanolepidis sp. nov., a rapidly growing species related to Mycobacterium chelonae, isolated from marine teleost fish, Stephanolepis cirrhifer.</title>
        <authorList>
            <person name="Fukano H."/>
            <person name="Wada S."/>
            <person name="Kurata O."/>
            <person name="Katayama K."/>
            <person name="Fujiwara N."/>
            <person name="Hoshino Y."/>
        </authorList>
    </citation>
    <scope>NUCLEOTIDE SEQUENCE [LARGE SCALE GENOMIC DNA]</scope>
    <source>
        <strain evidence="1 2">NJB0901</strain>
    </source>
</reference>
<evidence type="ECO:0000313" key="2">
    <source>
        <dbReference type="Proteomes" id="UP000217954"/>
    </source>
</evidence>
<keyword evidence="2" id="KW-1185">Reference proteome</keyword>
<dbReference type="KEGG" id="mste:MSTE_01136"/>
<reference evidence="2" key="1">
    <citation type="journal article" date="2017" name="Genome Announc.">
        <title>Complete Genome Sequence of Mycobacterium stephanolepidis.</title>
        <authorList>
            <person name="Fukano H."/>
            <person name="Yoshida M."/>
            <person name="Katayama Y."/>
            <person name="Omatsu T."/>
            <person name="Mizutani T."/>
            <person name="Kurata O."/>
            <person name="Wada S."/>
            <person name="Hoshino Y."/>
        </authorList>
    </citation>
    <scope>NUCLEOTIDE SEQUENCE [LARGE SCALE GENOMIC DNA]</scope>
    <source>
        <strain evidence="2">NJB0901</strain>
    </source>
</reference>
<sequence length="36" mass="3873">MSPTKQLILNTDQNAYLAPIQGWKQSVGSGARIGDN</sequence>
<dbReference type="Proteomes" id="UP000217954">
    <property type="component" value="Chromosome"/>
</dbReference>
<name>A0A1Z4EU33_9MYCO</name>
<protein>
    <submittedName>
        <fullName evidence="1">Uncharacterized protein</fullName>
    </submittedName>
</protein>
<accession>A0A1Z4EU33</accession>
<evidence type="ECO:0000313" key="1">
    <source>
        <dbReference type="EMBL" id="BAX96467.1"/>
    </source>
</evidence>
<organism evidence="1 2">
    <name type="scientific">[Mycobacterium] stephanolepidis</name>
    <dbReference type="NCBI Taxonomy" id="1520670"/>
    <lineage>
        <taxon>Bacteria</taxon>
        <taxon>Bacillati</taxon>
        <taxon>Actinomycetota</taxon>
        <taxon>Actinomycetes</taxon>
        <taxon>Mycobacteriales</taxon>
        <taxon>Mycobacteriaceae</taxon>
        <taxon>Mycobacteroides</taxon>
    </lineage>
</organism>
<gene>
    <name evidence="1" type="ORF">MSTE_01136</name>
</gene>